<dbReference type="Proteomes" id="UP000533724">
    <property type="component" value="Unassembled WGS sequence"/>
</dbReference>
<proteinExistence type="predicted"/>
<dbReference type="AlphaFoldDB" id="A0A7W6UL45"/>
<name>A0A7W6UL45_9HYPH</name>
<sequence>MLVLAPFQGFRTRRGTYAQPDRCSDQFEGLCEMPNERANHDDELRDIGDQKLTALIREMEDADWSAKDVAFAINDVLKSKWLDRITALQDAREAVPKGFLSDGNEG</sequence>
<evidence type="ECO:0000313" key="1">
    <source>
        <dbReference type="EMBL" id="MBB4440202.1"/>
    </source>
</evidence>
<reference evidence="1 2" key="1">
    <citation type="submission" date="2020-08" db="EMBL/GenBank/DDBJ databases">
        <title>Genomic Encyclopedia of Type Strains, Phase IV (KMG-V): Genome sequencing to study the core and pangenomes of soil and plant-associated prokaryotes.</title>
        <authorList>
            <person name="Whitman W."/>
        </authorList>
    </citation>
    <scope>NUCLEOTIDE SEQUENCE [LARGE SCALE GENOMIC DNA]</scope>
    <source>
        <strain evidence="1 2">SEMIA 414</strain>
    </source>
</reference>
<gene>
    <name evidence="1" type="ORF">GGE15_003478</name>
</gene>
<evidence type="ECO:0000313" key="2">
    <source>
        <dbReference type="Proteomes" id="UP000533724"/>
    </source>
</evidence>
<protein>
    <submittedName>
        <fullName evidence="1">Uncharacterized protein</fullName>
    </submittedName>
</protein>
<organism evidence="1 2">
    <name type="scientific">Rhizobium esperanzae</name>
    <dbReference type="NCBI Taxonomy" id="1967781"/>
    <lineage>
        <taxon>Bacteria</taxon>
        <taxon>Pseudomonadati</taxon>
        <taxon>Pseudomonadota</taxon>
        <taxon>Alphaproteobacteria</taxon>
        <taxon>Hyphomicrobiales</taxon>
        <taxon>Rhizobiaceae</taxon>
        <taxon>Rhizobium/Agrobacterium group</taxon>
        <taxon>Rhizobium</taxon>
    </lineage>
</organism>
<dbReference type="EMBL" id="JACIHI010000007">
    <property type="protein sequence ID" value="MBB4440202.1"/>
    <property type="molecule type" value="Genomic_DNA"/>
</dbReference>
<comment type="caution">
    <text evidence="1">The sequence shown here is derived from an EMBL/GenBank/DDBJ whole genome shotgun (WGS) entry which is preliminary data.</text>
</comment>
<accession>A0A7W6UL45</accession>
<dbReference type="RefSeq" id="WP_246724410.1">
    <property type="nucleotide sequence ID" value="NZ_JACIHI010000007.1"/>
</dbReference>